<dbReference type="RefSeq" id="WP_009950307.1">
    <property type="nucleotide sequence ID" value="NZ_BAAAGS010000074.1"/>
</dbReference>
<dbReference type="Pfam" id="PF10604">
    <property type="entry name" value="Polyketide_cyc2"/>
    <property type="match status" value="1"/>
</dbReference>
<name>A0ABN1E3Q1_SACER</name>
<dbReference type="InterPro" id="IPR023393">
    <property type="entry name" value="START-like_dom_sf"/>
</dbReference>
<gene>
    <name evidence="1" type="ORF">GCM10009533_63880</name>
</gene>
<dbReference type="EMBL" id="BAAAGS010000074">
    <property type="protein sequence ID" value="GAA0557531.1"/>
    <property type="molecule type" value="Genomic_DNA"/>
</dbReference>
<reference evidence="1 2" key="1">
    <citation type="journal article" date="2019" name="Int. J. Syst. Evol. Microbiol.">
        <title>The Global Catalogue of Microorganisms (GCM) 10K type strain sequencing project: providing services to taxonomists for standard genome sequencing and annotation.</title>
        <authorList>
            <consortium name="The Broad Institute Genomics Platform"/>
            <consortium name="The Broad Institute Genome Sequencing Center for Infectious Disease"/>
            <person name="Wu L."/>
            <person name="Ma J."/>
        </authorList>
    </citation>
    <scope>NUCLEOTIDE SEQUENCE [LARGE SCALE GENOMIC DNA]</scope>
    <source>
        <strain evidence="1 2">JCM 10303</strain>
    </source>
</reference>
<dbReference type="CDD" id="cd07825">
    <property type="entry name" value="SRPBCC_7"/>
    <property type="match status" value="1"/>
</dbReference>
<proteinExistence type="predicted"/>
<comment type="caution">
    <text evidence="1">The sequence shown here is derived from an EMBL/GenBank/DDBJ whole genome shotgun (WGS) entry which is preliminary data.</text>
</comment>
<evidence type="ECO:0000313" key="1">
    <source>
        <dbReference type="EMBL" id="GAA0557531.1"/>
    </source>
</evidence>
<dbReference type="Proteomes" id="UP001500729">
    <property type="component" value="Unassembled WGS sequence"/>
</dbReference>
<dbReference type="Gene3D" id="3.30.530.20">
    <property type="match status" value="1"/>
</dbReference>
<dbReference type="InterPro" id="IPR019587">
    <property type="entry name" value="Polyketide_cyclase/dehydratase"/>
</dbReference>
<evidence type="ECO:0000313" key="2">
    <source>
        <dbReference type="Proteomes" id="UP001500729"/>
    </source>
</evidence>
<accession>A0ABN1E3Q1</accession>
<sequence length="151" mass="17017">MAQNHHSVSSSVVVDAKPEDVFALLADPRKHPLIDGSGTLREGISGPDRLVLGSKFGMRMKLGLRYRISNTVVEYEENRRIAWKHFGPHRWRYELEPVGGSSTKVTETFDYSRVPIPGVVGRIPLFANNRKSIEKALRRLKSYVETGDAGW</sequence>
<organism evidence="1 2">
    <name type="scientific">Saccharopolyspora erythraea</name>
    <name type="common">Streptomyces erythraeus</name>
    <dbReference type="NCBI Taxonomy" id="1836"/>
    <lineage>
        <taxon>Bacteria</taxon>
        <taxon>Bacillati</taxon>
        <taxon>Actinomycetota</taxon>
        <taxon>Actinomycetes</taxon>
        <taxon>Pseudonocardiales</taxon>
        <taxon>Pseudonocardiaceae</taxon>
        <taxon>Saccharopolyspora</taxon>
    </lineage>
</organism>
<protein>
    <submittedName>
        <fullName evidence="1">SRPBCC family protein</fullName>
    </submittedName>
</protein>
<keyword evidence="2" id="KW-1185">Reference proteome</keyword>
<dbReference type="SUPFAM" id="SSF55961">
    <property type="entry name" value="Bet v1-like"/>
    <property type="match status" value="1"/>
</dbReference>